<evidence type="ECO:0000313" key="2">
    <source>
        <dbReference type="Proteomes" id="UP000544742"/>
    </source>
</evidence>
<name>A0A7K4AJT1_METSH</name>
<reference evidence="1 2" key="1">
    <citation type="journal article" date="2020" name="Biotechnol. Biofuels">
        <title>New insights from the biogas microbiome by comprehensive genome-resolved metagenomics of nearly 1600 species originating from multiple anaerobic digesters.</title>
        <authorList>
            <person name="Campanaro S."/>
            <person name="Treu L."/>
            <person name="Rodriguez-R L.M."/>
            <person name="Kovalovszki A."/>
            <person name="Ziels R.M."/>
            <person name="Maus I."/>
            <person name="Zhu X."/>
            <person name="Kougias P.G."/>
            <person name="Basile A."/>
            <person name="Luo G."/>
            <person name="Schluter A."/>
            <person name="Konstantinidis K.T."/>
            <person name="Angelidaki I."/>
        </authorList>
    </citation>
    <scope>NUCLEOTIDE SEQUENCE [LARGE SCALE GENOMIC DNA]</scope>
    <source>
        <strain evidence="1">AS27yjCOA_157</strain>
    </source>
</reference>
<comment type="caution">
    <text evidence="1">The sequence shown here is derived from an EMBL/GenBank/DDBJ whole genome shotgun (WGS) entry which is preliminary data.</text>
</comment>
<feature type="non-terminal residue" evidence="1">
    <location>
        <position position="1"/>
    </location>
</feature>
<organism evidence="1 2">
    <name type="scientific">Methanothrix soehngenii</name>
    <name type="common">Methanosaeta concilii</name>
    <dbReference type="NCBI Taxonomy" id="2223"/>
    <lineage>
        <taxon>Archaea</taxon>
        <taxon>Methanobacteriati</taxon>
        <taxon>Methanobacteriota</taxon>
        <taxon>Stenosarchaea group</taxon>
        <taxon>Methanomicrobia</taxon>
        <taxon>Methanotrichales</taxon>
        <taxon>Methanotrichaceae</taxon>
        <taxon>Methanothrix</taxon>
    </lineage>
</organism>
<sequence>KIDQMNDNLSDKIDQMNDNLSGKMDVMIDLQKDTLSGQETLIEEVRQSRKEIKGRMDQRFDKLESEVAEMKVALKSKGII</sequence>
<evidence type="ECO:0000313" key="1">
    <source>
        <dbReference type="EMBL" id="NLJ23237.1"/>
    </source>
</evidence>
<dbReference type="AlphaFoldDB" id="A0A7K4AJT1"/>
<dbReference type="Proteomes" id="UP000544742">
    <property type="component" value="Unassembled WGS sequence"/>
</dbReference>
<proteinExistence type="predicted"/>
<gene>
    <name evidence="1" type="ORF">GX426_09045</name>
</gene>
<protein>
    <submittedName>
        <fullName evidence="1">Acylphosphatase</fullName>
    </submittedName>
</protein>
<accession>A0A7K4AJT1</accession>
<dbReference type="EMBL" id="JAAYUN010000159">
    <property type="protein sequence ID" value="NLJ23237.1"/>
    <property type="molecule type" value="Genomic_DNA"/>
</dbReference>